<dbReference type="GO" id="GO:0043531">
    <property type="term" value="F:ADP binding"/>
    <property type="evidence" value="ECO:0007669"/>
    <property type="project" value="InterPro"/>
</dbReference>
<gene>
    <name evidence="1" type="ORF">Daura_15285</name>
</gene>
<dbReference type="Proteomes" id="UP001058003">
    <property type="component" value="Chromosome"/>
</dbReference>
<proteinExistence type="predicted"/>
<keyword evidence="2" id="KW-1185">Reference proteome</keyword>
<dbReference type="KEGG" id="daur:Daura_15285"/>
<dbReference type="Gene3D" id="3.40.50.300">
    <property type="entry name" value="P-loop containing nucleotide triphosphate hydrolases"/>
    <property type="match status" value="1"/>
</dbReference>
<dbReference type="SUPFAM" id="SSF48452">
    <property type="entry name" value="TPR-like"/>
    <property type="match status" value="1"/>
</dbReference>
<evidence type="ECO:0008006" key="3">
    <source>
        <dbReference type="Google" id="ProtNLM"/>
    </source>
</evidence>
<evidence type="ECO:0000313" key="1">
    <source>
        <dbReference type="EMBL" id="UWZ57396.1"/>
    </source>
</evidence>
<dbReference type="SUPFAM" id="SSF52540">
    <property type="entry name" value="P-loop containing nucleoside triphosphate hydrolases"/>
    <property type="match status" value="1"/>
</dbReference>
<protein>
    <recommendedName>
        <fullName evidence="3">NB-ARC domain-containing protein</fullName>
    </recommendedName>
</protein>
<name>A0A9Q9IKN8_9ACTN</name>
<dbReference type="PANTHER" id="PTHR47691">
    <property type="entry name" value="REGULATOR-RELATED"/>
    <property type="match status" value="1"/>
</dbReference>
<reference evidence="1" key="1">
    <citation type="submission" date="2021-04" db="EMBL/GenBank/DDBJ databases">
        <title>Dactylosporangium aurantiacum NRRL B-8018 full assembly.</title>
        <authorList>
            <person name="Hartkoorn R.C."/>
            <person name="Beaudoing E."/>
            <person name="Hot D."/>
        </authorList>
    </citation>
    <scope>NUCLEOTIDE SEQUENCE</scope>
    <source>
        <strain evidence="1">NRRL B-8018</strain>
    </source>
</reference>
<dbReference type="InterPro" id="IPR011990">
    <property type="entry name" value="TPR-like_helical_dom_sf"/>
</dbReference>
<dbReference type="AlphaFoldDB" id="A0A9Q9IKN8"/>
<sequence length="744" mass="82389">MLATLAAGTGAVVGVPDVSHPIRWISVVACAVCTGVLAAWQWRRDSGGDPNPQPDVDEDSATIFQLPRDVPDFIGRRDELDRITQLVEQARDDNWTAVPVVAVSGQGGVGKTTLAVRAAHLLRPHFRDGQLYIDLRGSDDNPLDPEHVLAELLVDLGVDPSVIPNGLEERARRYRDRLAVRSMLIVIDNAVSEHQVRPFIPGLPCCAAIVASRRPLSGLEGATQIKLKVLEEAATVELLSRIAGTDRLAADPHAVSTITELSGGLPLAIRIVGGKLIRRESVTLQAVAQNLRDEHQRLMVEKFKVGDLEVRASLMLSYRPLATHVAKTFRLLSILDSAEFSGVLVPILMASAPAASERVIEELLDAQLLELVNDIPGQTRYRFHDLVLAFARERLAEDEPEEEQRTAVRRVAHAYARWLDLLDTQLVTVDVRRLPTPLPPSPPGAQDAGTTILRRDPLEWWRLEQGAVLQTLELAAASGMAEELWMVAERLSVCALSRVDWDDWHRAISLAIATAPHNAHHMRARLHLRAADVLTLQEQPPAAIEHLRECDARREHLDDYERATLDLVLGYALLETGAVAESEARLVACLPVFDAAGDEHRSAEARCDLAVLLRHQGRTMEAISGLEQCVTAFRAQQRENWLAFALVNLGHTYLSVGDVESGTRCFIDSLPLLERLDKRLWTASSLSEMGTALVAAGEYALGRRALRRSCVIYDMFGHPRAGEIRRTLRRPHTWLRPPWRRTGR</sequence>
<dbReference type="PRINTS" id="PR00364">
    <property type="entry name" value="DISEASERSIST"/>
</dbReference>
<dbReference type="OrthoDB" id="7628974at2"/>
<accession>A0A9Q9IKN8</accession>
<dbReference type="Gene3D" id="1.25.40.10">
    <property type="entry name" value="Tetratricopeptide repeat domain"/>
    <property type="match status" value="1"/>
</dbReference>
<dbReference type="RefSeq" id="WP_156089618.1">
    <property type="nucleotide sequence ID" value="NZ_CP073767.1"/>
</dbReference>
<organism evidence="1 2">
    <name type="scientific">Dactylosporangium aurantiacum</name>
    <dbReference type="NCBI Taxonomy" id="35754"/>
    <lineage>
        <taxon>Bacteria</taxon>
        <taxon>Bacillati</taxon>
        <taxon>Actinomycetota</taxon>
        <taxon>Actinomycetes</taxon>
        <taxon>Micromonosporales</taxon>
        <taxon>Micromonosporaceae</taxon>
        <taxon>Dactylosporangium</taxon>
    </lineage>
</organism>
<evidence type="ECO:0000313" key="2">
    <source>
        <dbReference type="Proteomes" id="UP001058003"/>
    </source>
</evidence>
<dbReference type="EMBL" id="CP073767">
    <property type="protein sequence ID" value="UWZ57396.1"/>
    <property type="molecule type" value="Genomic_DNA"/>
</dbReference>
<dbReference type="InterPro" id="IPR027417">
    <property type="entry name" value="P-loop_NTPase"/>
</dbReference>
<dbReference type="PANTHER" id="PTHR47691:SF3">
    <property type="entry name" value="HTH-TYPE TRANSCRIPTIONAL REGULATOR RV0890C-RELATED"/>
    <property type="match status" value="1"/>
</dbReference>